<gene>
    <name evidence="2" type="ORF">SORBI_3002G124100</name>
</gene>
<evidence type="ECO:0000313" key="2">
    <source>
        <dbReference type="EMBL" id="KXG35033.1"/>
    </source>
</evidence>
<protein>
    <submittedName>
        <fullName evidence="2">Uncharacterized protein</fullName>
    </submittedName>
</protein>
<reference evidence="2 3" key="1">
    <citation type="journal article" date="2009" name="Nature">
        <title>The Sorghum bicolor genome and the diversification of grasses.</title>
        <authorList>
            <person name="Paterson A.H."/>
            <person name="Bowers J.E."/>
            <person name="Bruggmann R."/>
            <person name="Dubchak I."/>
            <person name="Grimwood J."/>
            <person name="Gundlach H."/>
            <person name="Haberer G."/>
            <person name="Hellsten U."/>
            <person name="Mitros T."/>
            <person name="Poliakov A."/>
            <person name="Schmutz J."/>
            <person name="Spannagl M."/>
            <person name="Tang H."/>
            <person name="Wang X."/>
            <person name="Wicker T."/>
            <person name="Bharti A.K."/>
            <person name="Chapman J."/>
            <person name="Feltus F.A."/>
            <person name="Gowik U."/>
            <person name="Grigoriev I.V."/>
            <person name="Lyons E."/>
            <person name="Maher C.A."/>
            <person name="Martis M."/>
            <person name="Narechania A."/>
            <person name="Otillar R.P."/>
            <person name="Penning B.W."/>
            <person name="Salamov A.A."/>
            <person name="Wang Y."/>
            <person name="Zhang L."/>
            <person name="Carpita N.C."/>
            <person name="Freeling M."/>
            <person name="Gingle A.R."/>
            <person name="Hash C.T."/>
            <person name="Keller B."/>
            <person name="Klein P."/>
            <person name="Kresovich S."/>
            <person name="McCann M.C."/>
            <person name="Ming R."/>
            <person name="Peterson D.G."/>
            <person name="Mehboob-ur-Rahman"/>
            <person name="Ware D."/>
            <person name="Westhoff P."/>
            <person name="Mayer K.F."/>
            <person name="Messing J."/>
            <person name="Rokhsar D.S."/>
        </authorList>
    </citation>
    <scope>NUCLEOTIDE SEQUENCE [LARGE SCALE GENOMIC DNA]</scope>
    <source>
        <strain evidence="3">cv. BTx623</strain>
    </source>
</reference>
<dbReference type="Proteomes" id="UP000000768">
    <property type="component" value="Chromosome 2"/>
</dbReference>
<organism evidence="2 3">
    <name type="scientific">Sorghum bicolor</name>
    <name type="common">Sorghum</name>
    <name type="synonym">Sorghum vulgare</name>
    <dbReference type="NCBI Taxonomy" id="4558"/>
    <lineage>
        <taxon>Eukaryota</taxon>
        <taxon>Viridiplantae</taxon>
        <taxon>Streptophyta</taxon>
        <taxon>Embryophyta</taxon>
        <taxon>Tracheophyta</taxon>
        <taxon>Spermatophyta</taxon>
        <taxon>Magnoliopsida</taxon>
        <taxon>Liliopsida</taxon>
        <taxon>Poales</taxon>
        <taxon>Poaceae</taxon>
        <taxon>PACMAD clade</taxon>
        <taxon>Panicoideae</taxon>
        <taxon>Andropogonodae</taxon>
        <taxon>Andropogoneae</taxon>
        <taxon>Sorghinae</taxon>
        <taxon>Sorghum</taxon>
    </lineage>
</organism>
<accession>A0A1B6QAT0</accession>
<feature type="region of interest" description="Disordered" evidence="1">
    <location>
        <begin position="1"/>
        <end position="20"/>
    </location>
</feature>
<feature type="compositionally biased region" description="Pro residues" evidence="1">
    <location>
        <begin position="1"/>
        <end position="10"/>
    </location>
</feature>
<dbReference type="InParanoid" id="A0A1B6QAT0"/>
<dbReference type="AlphaFoldDB" id="A0A1B6QAT0"/>
<dbReference type="Gramene" id="KXG35033">
    <property type="protein sequence ID" value="KXG35033"/>
    <property type="gene ID" value="SORBI_3002G124100"/>
</dbReference>
<evidence type="ECO:0000313" key="3">
    <source>
        <dbReference type="Proteomes" id="UP000000768"/>
    </source>
</evidence>
<dbReference type="EMBL" id="CM000761">
    <property type="protein sequence ID" value="KXG35033.1"/>
    <property type="molecule type" value="Genomic_DNA"/>
</dbReference>
<sequence>MALQSPPPQPSRCCRHPSRPTAPLLLAPPLPASSRLLDGFNAAAVAPSPASPPATTPLSSPAARGNLLGCPSFCSYLQATTACSFMEK</sequence>
<reference evidence="3" key="2">
    <citation type="journal article" date="2018" name="Plant J.">
        <title>The Sorghum bicolor reference genome: improved assembly, gene annotations, a transcriptome atlas, and signatures of genome organization.</title>
        <authorList>
            <person name="McCormick R.F."/>
            <person name="Truong S.K."/>
            <person name="Sreedasyam A."/>
            <person name="Jenkins J."/>
            <person name="Shu S."/>
            <person name="Sims D."/>
            <person name="Kennedy M."/>
            <person name="Amirebrahimi M."/>
            <person name="Weers B.D."/>
            <person name="McKinley B."/>
            <person name="Mattison A."/>
            <person name="Morishige D.T."/>
            <person name="Grimwood J."/>
            <person name="Schmutz J."/>
            <person name="Mullet J.E."/>
        </authorList>
    </citation>
    <scope>NUCLEOTIDE SEQUENCE [LARGE SCALE GENOMIC DNA]</scope>
    <source>
        <strain evidence="3">cv. BTx623</strain>
    </source>
</reference>
<evidence type="ECO:0000256" key="1">
    <source>
        <dbReference type="SAM" id="MobiDB-lite"/>
    </source>
</evidence>
<proteinExistence type="predicted"/>
<name>A0A1B6QAT0_SORBI</name>
<keyword evidence="3" id="KW-1185">Reference proteome</keyword>